<evidence type="ECO:0000313" key="4">
    <source>
        <dbReference type="Proteomes" id="UP001501444"/>
    </source>
</evidence>
<sequence>MNPEPVREQANHAGGTRRLRLAVISIALLGAAAAAGSACSRLGDPPASAAAAGAAAATPPPSAGPGMGDAAVQSTAPAPSTKVLAYQFQLQPNYYYCGPAATRIALTAAGHAISQDQAASMLGTTTNGTDSALDTTRVLNSVLAEGRTVYRTREIPAYPATAAQAAQLQADVVGTIGSGRAIVANIAGHLTDAAGVVHAYEGGHYLTLVGYQDDGKAVKIADPADRSGNGSYWVSTPKLADWISEHGYSY</sequence>
<dbReference type="SUPFAM" id="SSF54001">
    <property type="entry name" value="Cysteine proteinases"/>
    <property type="match status" value="1"/>
</dbReference>
<feature type="domain" description="Peptidase C39-like" evidence="2">
    <location>
        <begin position="86"/>
        <end position="224"/>
    </location>
</feature>
<evidence type="ECO:0000259" key="2">
    <source>
        <dbReference type="Pfam" id="PF13529"/>
    </source>
</evidence>
<dbReference type="EMBL" id="BAAARV010000019">
    <property type="protein sequence ID" value="GAA2340360.1"/>
    <property type="molecule type" value="Genomic_DNA"/>
</dbReference>
<dbReference type="Pfam" id="PF13529">
    <property type="entry name" value="Peptidase_C39_2"/>
    <property type="match status" value="1"/>
</dbReference>
<protein>
    <recommendedName>
        <fullName evidence="2">Peptidase C39-like domain-containing protein</fullName>
    </recommendedName>
</protein>
<gene>
    <name evidence="3" type="ORF">GCM10010170_023270</name>
</gene>
<dbReference type="Proteomes" id="UP001501444">
    <property type="component" value="Unassembled WGS sequence"/>
</dbReference>
<reference evidence="3 4" key="1">
    <citation type="journal article" date="2019" name="Int. J. Syst. Evol. Microbiol.">
        <title>The Global Catalogue of Microorganisms (GCM) 10K type strain sequencing project: providing services to taxonomists for standard genome sequencing and annotation.</title>
        <authorList>
            <consortium name="The Broad Institute Genomics Platform"/>
            <consortium name="The Broad Institute Genome Sequencing Center for Infectious Disease"/>
            <person name="Wu L."/>
            <person name="Ma J."/>
        </authorList>
    </citation>
    <scope>NUCLEOTIDE SEQUENCE [LARGE SCALE GENOMIC DNA]</scope>
    <source>
        <strain evidence="3 4">JCM 3272</strain>
    </source>
</reference>
<dbReference type="InterPro" id="IPR038765">
    <property type="entry name" value="Papain-like_cys_pep_sf"/>
</dbReference>
<evidence type="ECO:0000313" key="3">
    <source>
        <dbReference type="EMBL" id="GAA2340360.1"/>
    </source>
</evidence>
<dbReference type="InterPro" id="IPR039564">
    <property type="entry name" value="Peptidase_C39-like"/>
</dbReference>
<evidence type="ECO:0000256" key="1">
    <source>
        <dbReference type="SAM" id="MobiDB-lite"/>
    </source>
</evidence>
<dbReference type="RefSeq" id="WP_344612323.1">
    <property type="nucleotide sequence ID" value="NZ_BAAARV010000019.1"/>
</dbReference>
<comment type="caution">
    <text evidence="3">The sequence shown here is derived from an EMBL/GenBank/DDBJ whole genome shotgun (WGS) entry which is preliminary data.</text>
</comment>
<dbReference type="Gene3D" id="3.90.70.10">
    <property type="entry name" value="Cysteine proteinases"/>
    <property type="match status" value="1"/>
</dbReference>
<organism evidence="3 4">
    <name type="scientific">Dactylosporangium salmoneum</name>
    <dbReference type="NCBI Taxonomy" id="53361"/>
    <lineage>
        <taxon>Bacteria</taxon>
        <taxon>Bacillati</taxon>
        <taxon>Actinomycetota</taxon>
        <taxon>Actinomycetes</taxon>
        <taxon>Micromonosporales</taxon>
        <taxon>Micromonosporaceae</taxon>
        <taxon>Dactylosporangium</taxon>
    </lineage>
</organism>
<feature type="region of interest" description="Disordered" evidence="1">
    <location>
        <begin position="52"/>
        <end position="74"/>
    </location>
</feature>
<accession>A0ABN3FYG3</accession>
<name>A0ABN3FYG3_9ACTN</name>
<proteinExistence type="predicted"/>
<keyword evidence="4" id="KW-1185">Reference proteome</keyword>